<evidence type="ECO:0000256" key="2">
    <source>
        <dbReference type="ARBA" id="ARBA00005912"/>
    </source>
</evidence>
<comment type="similarity">
    <text evidence="2 6">Belongs to the RRF family.</text>
</comment>
<comment type="caution">
    <text evidence="8">The sequence shown here is derived from an EMBL/GenBank/DDBJ whole genome shotgun (WGS) entry which is preliminary data.</text>
</comment>
<comment type="subcellular location">
    <subcellularLocation>
        <location evidence="1 6">Cytoplasm</location>
    </subcellularLocation>
</comment>
<evidence type="ECO:0000256" key="6">
    <source>
        <dbReference type="HAMAP-Rule" id="MF_00040"/>
    </source>
</evidence>
<dbReference type="FunFam" id="1.10.132.20:FF:000001">
    <property type="entry name" value="Ribosome-recycling factor"/>
    <property type="match status" value="1"/>
</dbReference>
<dbReference type="HAMAP" id="MF_00040">
    <property type="entry name" value="RRF"/>
    <property type="match status" value="1"/>
</dbReference>
<dbReference type="CDD" id="cd00520">
    <property type="entry name" value="RRF"/>
    <property type="match status" value="1"/>
</dbReference>
<evidence type="ECO:0000313" key="9">
    <source>
        <dbReference type="Proteomes" id="UP000306585"/>
    </source>
</evidence>
<evidence type="ECO:0000259" key="7">
    <source>
        <dbReference type="Pfam" id="PF01765"/>
    </source>
</evidence>
<keyword evidence="9" id="KW-1185">Reference proteome</keyword>
<dbReference type="Gene3D" id="3.30.1360.40">
    <property type="match status" value="1"/>
</dbReference>
<dbReference type="OrthoDB" id="5293209at2"/>
<evidence type="ECO:0000313" key="8">
    <source>
        <dbReference type="EMBL" id="TLS67262.1"/>
    </source>
</evidence>
<name>A0A5R9GT43_9PROT</name>
<comment type="function">
    <text evidence="5 6">Responsible for the release of ribosomes from messenger RNA at the termination of protein biosynthesis. May increase the efficiency of translation by recycling ribosomes from one round of translation to another.</text>
</comment>
<dbReference type="GO" id="GO:0043023">
    <property type="term" value="F:ribosomal large subunit binding"/>
    <property type="evidence" value="ECO:0007669"/>
    <property type="project" value="TreeGrafter"/>
</dbReference>
<keyword evidence="3 6" id="KW-0963">Cytoplasm</keyword>
<dbReference type="GO" id="GO:0006415">
    <property type="term" value="P:translational termination"/>
    <property type="evidence" value="ECO:0007669"/>
    <property type="project" value="UniProtKB-UniRule"/>
</dbReference>
<keyword evidence="4 6" id="KW-0648">Protein biosynthesis</keyword>
<dbReference type="AlphaFoldDB" id="A0A5R9GT43"/>
<evidence type="ECO:0000256" key="5">
    <source>
        <dbReference type="ARBA" id="ARBA00025050"/>
    </source>
</evidence>
<dbReference type="GO" id="GO:0005737">
    <property type="term" value="C:cytoplasm"/>
    <property type="evidence" value="ECO:0007669"/>
    <property type="project" value="UniProtKB-SubCell"/>
</dbReference>
<protein>
    <recommendedName>
        <fullName evidence="6">Ribosome-recycling factor</fullName>
        <shortName evidence="6">RRF</shortName>
    </recommendedName>
    <alternativeName>
        <fullName evidence="6">Ribosome-releasing factor</fullName>
    </alternativeName>
</protein>
<proteinExistence type="inferred from homology"/>
<accession>A0A5R9GT43</accession>
<feature type="domain" description="Ribosome recycling factor" evidence="7">
    <location>
        <begin position="16"/>
        <end position="179"/>
    </location>
</feature>
<reference evidence="8 9" key="1">
    <citation type="journal article" date="2019" name="Appl. Environ. Microbiol.">
        <title>Environmental Evidence and Genomic Insight of Iron-oxidizing Bacteria Preference Towards More Corrosion Resistant Stainless Steel at Higher Salinities.</title>
        <authorList>
            <person name="Garrison C.E."/>
            <person name="Price K.A."/>
            <person name="Field E.K."/>
        </authorList>
    </citation>
    <scope>NUCLEOTIDE SEQUENCE [LARGE SCALE GENOMIC DNA]</scope>
    <source>
        <strain evidence="8 9">P3</strain>
    </source>
</reference>
<dbReference type="Pfam" id="PF01765">
    <property type="entry name" value="RRF"/>
    <property type="match status" value="1"/>
</dbReference>
<dbReference type="InterPro" id="IPR036191">
    <property type="entry name" value="RRF_sf"/>
</dbReference>
<dbReference type="SUPFAM" id="SSF55194">
    <property type="entry name" value="Ribosome recycling factor, RRF"/>
    <property type="match status" value="1"/>
</dbReference>
<organism evidence="8 9">
    <name type="scientific">Mariprofundus erugo</name>
    <dbReference type="NCBI Taxonomy" id="2528639"/>
    <lineage>
        <taxon>Bacteria</taxon>
        <taxon>Pseudomonadati</taxon>
        <taxon>Pseudomonadota</taxon>
        <taxon>Candidatius Mariprofundia</taxon>
        <taxon>Mariprofundales</taxon>
        <taxon>Mariprofundaceae</taxon>
        <taxon>Mariprofundus</taxon>
    </lineage>
</organism>
<sequence>MADTLESRMQKSIAALKSELATIRTGRANAALLDHVTVPYYGTEVPFTQVGNISVPEPRVLMITPWEKSLISAIEKAILKSDLGLNPTSDGDVVRLILPELTEDRRKDLVKQVRTVGEKGKVSIRNIRRDANDEVKKQVKDEGLSEDESKRLQDRIQKTTDKFIAEVDHIIEHKEREILTV</sequence>
<dbReference type="Proteomes" id="UP000306585">
    <property type="component" value="Unassembled WGS sequence"/>
</dbReference>
<dbReference type="InterPro" id="IPR002661">
    <property type="entry name" value="Ribosome_recyc_fac"/>
</dbReference>
<dbReference type="Gene3D" id="1.10.132.20">
    <property type="entry name" value="Ribosome-recycling factor"/>
    <property type="match status" value="1"/>
</dbReference>
<dbReference type="NCBIfam" id="TIGR00496">
    <property type="entry name" value="frr"/>
    <property type="match status" value="1"/>
</dbReference>
<dbReference type="PANTHER" id="PTHR20982:SF3">
    <property type="entry name" value="MITOCHONDRIAL RIBOSOME RECYCLING FACTOR PSEUDO 1"/>
    <property type="match status" value="1"/>
</dbReference>
<evidence type="ECO:0000256" key="3">
    <source>
        <dbReference type="ARBA" id="ARBA00022490"/>
    </source>
</evidence>
<evidence type="ECO:0000256" key="4">
    <source>
        <dbReference type="ARBA" id="ARBA00022917"/>
    </source>
</evidence>
<dbReference type="InterPro" id="IPR023584">
    <property type="entry name" value="Ribosome_recyc_fac_dom"/>
</dbReference>
<dbReference type="EMBL" id="VBRY01000006">
    <property type="protein sequence ID" value="TLS67262.1"/>
    <property type="molecule type" value="Genomic_DNA"/>
</dbReference>
<dbReference type="FunFam" id="3.30.1360.40:FF:000001">
    <property type="entry name" value="Ribosome-recycling factor"/>
    <property type="match status" value="1"/>
</dbReference>
<dbReference type="RefSeq" id="WP_138239178.1">
    <property type="nucleotide sequence ID" value="NZ_VBRY01000006.1"/>
</dbReference>
<evidence type="ECO:0000256" key="1">
    <source>
        <dbReference type="ARBA" id="ARBA00004496"/>
    </source>
</evidence>
<dbReference type="PANTHER" id="PTHR20982">
    <property type="entry name" value="RIBOSOME RECYCLING FACTOR"/>
    <property type="match status" value="1"/>
</dbReference>
<gene>
    <name evidence="6" type="primary">frr</name>
    <name evidence="8" type="ORF">FEF65_07455</name>
</gene>